<dbReference type="AlphaFoldDB" id="A0A212KX71"/>
<dbReference type="SUPFAM" id="SSF52540">
    <property type="entry name" value="P-loop containing nucleoside triphosphate hydrolases"/>
    <property type="match status" value="1"/>
</dbReference>
<dbReference type="RefSeq" id="WP_179981443.1">
    <property type="nucleotide sequence ID" value="NZ_LT608333.1"/>
</dbReference>
<proteinExistence type="predicted"/>
<organism evidence="1">
    <name type="scientific">uncultured Desulfovibrio sp</name>
    <dbReference type="NCBI Taxonomy" id="167968"/>
    <lineage>
        <taxon>Bacteria</taxon>
        <taxon>Pseudomonadati</taxon>
        <taxon>Thermodesulfobacteriota</taxon>
        <taxon>Desulfovibrionia</taxon>
        <taxon>Desulfovibrionales</taxon>
        <taxon>Desulfovibrionaceae</taxon>
        <taxon>Desulfovibrio</taxon>
        <taxon>environmental samples</taxon>
    </lineage>
</organism>
<accession>A0A212KX71</accession>
<dbReference type="EMBL" id="FMJC01000001">
    <property type="protein sequence ID" value="SCM69884.1"/>
    <property type="molecule type" value="Genomic_DNA"/>
</dbReference>
<evidence type="ECO:0000313" key="1">
    <source>
        <dbReference type="EMBL" id="SCM69884.1"/>
    </source>
</evidence>
<reference evidence="1" key="1">
    <citation type="submission" date="2016-08" db="EMBL/GenBank/DDBJ databases">
        <authorList>
            <person name="Seilhamer J.J."/>
        </authorList>
    </citation>
    <scope>NUCLEOTIDE SEQUENCE</scope>
    <source>
        <strain evidence="1">86-1</strain>
    </source>
</reference>
<sequence>MLDTLVHGVDRGLRALSETFYGPAGSYCKLETVDRGALVADDGSLITVLRLEGALKQVGLAEHKTIMLGLTEKLQSTLSRPGHCIQVVFEYDPEASEGRIREMLLPSRRTAQNLGLDIGPLLENWGQALQRYCSMETCWLVLWTRPGVLAESLRKTALKERMVSMRKAPMQPGCQQIAAGIAALHDAHNGFVTGVLDAFKQVELLTYPLTPHEALRDIRVCIDPDFTSLDWQARIPGDPLPLRLPDADAPASAMLHNVIYPDFKTQLWPREGHMLSRSALQVGDRLYGPLVMTLMPQTPKPFQEFFRVLARRDERMPYRVAFLLEPGGLFLGLKPLLSAVLAFASTDNKRFNKALEGLRALDLEGMCCIRFRIMFCTWASCINLPVPQAHGLLRRRMAELTKAVQGWGTTDVTESIGDPLLGLTATVPGMMPSSPAPVTAAPLDDAIGMLPQRAASPWKEGSLLLRTLDGKLIPFAPNSSEQAAWIDLGVAPMGGGKSVFLNAMNFAFVTQAGLSRLPWVSIVDVGPSSSGLITLLKENLPEGKKHLAAYHRLRMTEEYCINPFDTPLGCRCPLPAHKAFLSNLLSLMATPVKETAPPESVPNIMMRAIDSAYLELSEGNKPKLYQSNILPDLHELLLREKVPLDAITTWWEVVDALFVRGYVHEAIQAQRYAVPVLADVAAQIAQNQGIIYSYDQGVRDKTRTALVDASDSYVVLKNPTRFDLGDAQIVSLDLDEVAPRGGDLQDRQSAIMYMLARHVLGSRFFLMPADVELMPEQYQAYHAERIEAIREDPKRLCYDEAHRVTKNTSVSGQLEADMTTMARESRKWNLSIGLYTQSIDDIPDIIIELATTILILGAGTDKGIEDLAKRFALNGACRYALGHLGKPGPAGSNLVGLFRTGAGLSQLVLSLTIGGQPLWAFSTTTEDVAIRNHLYKRMEPSEALRRLAARFPGGSAKSEVERRRRRVTDQSSADDVLVNVIQEIVNEIARNV</sequence>
<name>A0A212KX71_9BACT</name>
<protein>
    <submittedName>
        <fullName evidence="1">Uncharacterized protein</fullName>
    </submittedName>
</protein>
<dbReference type="Gene3D" id="3.40.50.300">
    <property type="entry name" value="P-loop containing nucleotide triphosphate hydrolases"/>
    <property type="match status" value="1"/>
</dbReference>
<dbReference type="InterPro" id="IPR027417">
    <property type="entry name" value="P-loop_NTPase"/>
</dbReference>
<gene>
    <name evidence="1" type="ORF">KL86DES1_10007</name>
</gene>